<dbReference type="PANTHER" id="PTHR43088:SF1">
    <property type="entry name" value="SUBUNIT OF PYRUVATE:FLAVODOXIN OXIDOREDUCTASE"/>
    <property type="match status" value="1"/>
</dbReference>
<dbReference type="SUPFAM" id="SSF52922">
    <property type="entry name" value="TK C-terminal domain-like"/>
    <property type="match status" value="1"/>
</dbReference>
<dbReference type="PANTHER" id="PTHR43088">
    <property type="entry name" value="SUBUNIT OF PYRUVATE:FLAVODOXIN OXIDOREDUCTASE-RELATED"/>
    <property type="match status" value="1"/>
</dbReference>
<dbReference type="Pfam" id="PF17147">
    <property type="entry name" value="PFOR_II"/>
    <property type="match status" value="1"/>
</dbReference>
<accession>X0X2R8</accession>
<feature type="non-terminal residue" evidence="2">
    <location>
        <position position="1"/>
    </location>
</feature>
<evidence type="ECO:0000259" key="1">
    <source>
        <dbReference type="Pfam" id="PF17147"/>
    </source>
</evidence>
<name>X0X2R8_9ZZZZ</name>
<comment type="caution">
    <text evidence="2">The sequence shown here is derived from an EMBL/GenBank/DDBJ whole genome shotgun (WGS) entry which is preliminary data.</text>
</comment>
<organism evidence="2">
    <name type="scientific">marine sediment metagenome</name>
    <dbReference type="NCBI Taxonomy" id="412755"/>
    <lineage>
        <taxon>unclassified sequences</taxon>
        <taxon>metagenomes</taxon>
        <taxon>ecological metagenomes</taxon>
    </lineage>
</organism>
<dbReference type="Gene3D" id="3.40.50.920">
    <property type="match status" value="1"/>
</dbReference>
<feature type="domain" description="Pyruvate:ferredoxin oxidoreductase core" evidence="1">
    <location>
        <begin position="51"/>
        <end position="145"/>
    </location>
</feature>
<sequence length="153" mass="16724">RLLVTGSTHRPTGVRDYSPKYHQMLVERIRQKILRDEEALRDTVEVDLDGARVAVISFGASARPSYGAVKKARGEGLKAGLLRLRTLWPFPEGLVSDLADSVDAILVVEMNVGKLVREVERVVCGKAEVVSVAKIGGVLLSVDEIHEAIRRAA</sequence>
<dbReference type="InterPro" id="IPR009014">
    <property type="entry name" value="Transketo_C/PFOR_II"/>
</dbReference>
<proteinExistence type="predicted"/>
<evidence type="ECO:0000313" key="2">
    <source>
        <dbReference type="EMBL" id="GAG37325.1"/>
    </source>
</evidence>
<dbReference type="InterPro" id="IPR052368">
    <property type="entry name" value="2-oxoacid_oxidoreductase"/>
</dbReference>
<dbReference type="EMBL" id="BARS01047189">
    <property type="protein sequence ID" value="GAG37325.1"/>
    <property type="molecule type" value="Genomic_DNA"/>
</dbReference>
<reference evidence="2" key="1">
    <citation type="journal article" date="2014" name="Front. Microbiol.">
        <title>High frequency of phylogenetically diverse reductive dehalogenase-homologous genes in deep subseafloor sedimentary metagenomes.</title>
        <authorList>
            <person name="Kawai M."/>
            <person name="Futagami T."/>
            <person name="Toyoda A."/>
            <person name="Takaki Y."/>
            <person name="Nishi S."/>
            <person name="Hori S."/>
            <person name="Arai W."/>
            <person name="Tsubouchi T."/>
            <person name="Morono Y."/>
            <person name="Uchiyama I."/>
            <person name="Ito T."/>
            <person name="Fujiyama A."/>
            <person name="Inagaki F."/>
            <person name="Takami H."/>
        </authorList>
    </citation>
    <scope>NUCLEOTIDE SEQUENCE</scope>
    <source>
        <strain evidence="2">Expedition CK06-06</strain>
    </source>
</reference>
<protein>
    <recommendedName>
        <fullName evidence="1">Pyruvate:ferredoxin oxidoreductase core domain-containing protein</fullName>
    </recommendedName>
</protein>
<gene>
    <name evidence="2" type="ORF">S01H1_70917</name>
</gene>
<dbReference type="InterPro" id="IPR033412">
    <property type="entry name" value="PFOR_II"/>
</dbReference>
<dbReference type="AlphaFoldDB" id="X0X2R8"/>